<dbReference type="PROSITE" id="PS50013">
    <property type="entry name" value="CHROMO_2"/>
    <property type="match status" value="2"/>
</dbReference>
<evidence type="ECO:0000313" key="6">
    <source>
        <dbReference type="Proteomes" id="UP001153709"/>
    </source>
</evidence>
<proteinExistence type="predicted"/>
<feature type="domain" description="Chromo" evidence="4">
    <location>
        <begin position="180"/>
        <end position="239"/>
    </location>
</feature>
<name>A0A9P0GY03_DIABA</name>
<evidence type="ECO:0000256" key="3">
    <source>
        <dbReference type="SAM" id="MobiDB-lite"/>
    </source>
</evidence>
<dbReference type="CDD" id="cd00024">
    <property type="entry name" value="CD_CSD"/>
    <property type="match status" value="2"/>
</dbReference>
<dbReference type="GO" id="GO:0005694">
    <property type="term" value="C:chromosome"/>
    <property type="evidence" value="ECO:0007669"/>
    <property type="project" value="UniProtKB-ARBA"/>
</dbReference>
<evidence type="ECO:0000313" key="5">
    <source>
        <dbReference type="EMBL" id="CAH1282005.1"/>
    </source>
</evidence>
<dbReference type="Proteomes" id="UP001153709">
    <property type="component" value="Chromosome 6"/>
</dbReference>
<sequence length="279" mass="32402">MKRRGVKKAQKAEDDSNGVEDSVEKNGGASDVEQESDEPPKDKKRKSKSNRKNASSPGKKTVDEPVEEADPLEDVEEVKKPKEKTKKSKAVSDEEEEDGEGEDETQYEVEKVIDDKMIAGVRHYLIRWKGYGQDDDTWEPEDTLNCPGAIKAFKDSKKKTKGAKDKVKKDSEEWDENEDFEVNRILEVHHTRNGKREFLVSWKGFQPKDNSWEPEENMNCKDLIEKFMQKVEKAKSLDDRELRVNRKRVHRLTYNTPDSSRRLSRRMSGKERVQYHDGE</sequence>
<feature type="region of interest" description="Disordered" evidence="3">
    <location>
        <begin position="1"/>
        <end position="108"/>
    </location>
</feature>
<dbReference type="PANTHER" id="PTHR22812">
    <property type="entry name" value="CHROMOBOX PROTEIN"/>
    <property type="match status" value="1"/>
</dbReference>
<dbReference type="OrthoDB" id="5376140at2759"/>
<dbReference type="InterPro" id="IPR016197">
    <property type="entry name" value="Chromo-like_dom_sf"/>
</dbReference>
<keyword evidence="2" id="KW-0539">Nucleus</keyword>
<dbReference type="InterPro" id="IPR000953">
    <property type="entry name" value="Chromo/chromo_shadow_dom"/>
</dbReference>
<dbReference type="InterPro" id="IPR023780">
    <property type="entry name" value="Chromo_domain"/>
</dbReference>
<dbReference type="SUPFAM" id="SSF54160">
    <property type="entry name" value="Chromo domain-like"/>
    <property type="match status" value="2"/>
</dbReference>
<protein>
    <recommendedName>
        <fullName evidence="4">Chromo domain-containing protein</fullName>
    </recommendedName>
</protein>
<comment type="subcellular location">
    <subcellularLocation>
        <location evidence="1">Nucleus</location>
    </subcellularLocation>
</comment>
<evidence type="ECO:0000256" key="2">
    <source>
        <dbReference type="ARBA" id="ARBA00023242"/>
    </source>
</evidence>
<dbReference type="EMBL" id="OU898281">
    <property type="protein sequence ID" value="CAH1282005.1"/>
    <property type="molecule type" value="Genomic_DNA"/>
</dbReference>
<feature type="compositionally biased region" description="Basic and acidic residues" evidence="3">
    <location>
        <begin position="268"/>
        <end position="279"/>
    </location>
</feature>
<feature type="compositionally biased region" description="Acidic residues" evidence="3">
    <location>
        <begin position="93"/>
        <end position="107"/>
    </location>
</feature>
<reference evidence="5" key="1">
    <citation type="submission" date="2022-01" db="EMBL/GenBank/DDBJ databases">
        <authorList>
            <person name="King R."/>
        </authorList>
    </citation>
    <scope>NUCLEOTIDE SEQUENCE</scope>
</reference>
<dbReference type="SMART" id="SM00298">
    <property type="entry name" value="CHROMO"/>
    <property type="match status" value="2"/>
</dbReference>
<gene>
    <name evidence="5" type="ORF">DIABBA_LOCUS9684</name>
</gene>
<dbReference type="GO" id="GO:0005634">
    <property type="term" value="C:nucleus"/>
    <property type="evidence" value="ECO:0007669"/>
    <property type="project" value="UniProtKB-SubCell"/>
</dbReference>
<dbReference type="PROSITE" id="PS00598">
    <property type="entry name" value="CHROMO_1"/>
    <property type="match status" value="1"/>
</dbReference>
<feature type="region of interest" description="Disordered" evidence="3">
    <location>
        <begin position="253"/>
        <end position="279"/>
    </location>
</feature>
<feature type="region of interest" description="Disordered" evidence="3">
    <location>
        <begin position="155"/>
        <end position="176"/>
    </location>
</feature>
<keyword evidence="6" id="KW-1185">Reference proteome</keyword>
<dbReference type="Pfam" id="PF00385">
    <property type="entry name" value="Chromo"/>
    <property type="match status" value="2"/>
</dbReference>
<accession>A0A9P0GY03</accession>
<feature type="compositionally biased region" description="Basic residues" evidence="3">
    <location>
        <begin position="42"/>
        <end position="51"/>
    </location>
</feature>
<dbReference type="Gene3D" id="2.40.50.40">
    <property type="match status" value="2"/>
</dbReference>
<evidence type="ECO:0000259" key="4">
    <source>
        <dbReference type="PROSITE" id="PS50013"/>
    </source>
</evidence>
<feature type="domain" description="Chromo" evidence="4">
    <location>
        <begin position="107"/>
        <end position="165"/>
    </location>
</feature>
<feature type="compositionally biased region" description="Basic and acidic residues" evidence="3">
    <location>
        <begin position="162"/>
        <end position="171"/>
    </location>
</feature>
<dbReference type="InterPro" id="IPR051219">
    <property type="entry name" value="Heterochromatin_chromo-domain"/>
</dbReference>
<feature type="compositionally biased region" description="Acidic residues" evidence="3">
    <location>
        <begin position="64"/>
        <end position="76"/>
    </location>
</feature>
<dbReference type="AlphaFoldDB" id="A0A9P0GY03"/>
<evidence type="ECO:0000256" key="1">
    <source>
        <dbReference type="ARBA" id="ARBA00004123"/>
    </source>
</evidence>
<organism evidence="5 6">
    <name type="scientific">Diabrotica balteata</name>
    <name type="common">Banded cucumber beetle</name>
    <dbReference type="NCBI Taxonomy" id="107213"/>
    <lineage>
        <taxon>Eukaryota</taxon>
        <taxon>Metazoa</taxon>
        <taxon>Ecdysozoa</taxon>
        <taxon>Arthropoda</taxon>
        <taxon>Hexapoda</taxon>
        <taxon>Insecta</taxon>
        <taxon>Pterygota</taxon>
        <taxon>Neoptera</taxon>
        <taxon>Endopterygota</taxon>
        <taxon>Coleoptera</taxon>
        <taxon>Polyphaga</taxon>
        <taxon>Cucujiformia</taxon>
        <taxon>Chrysomeloidea</taxon>
        <taxon>Chrysomelidae</taxon>
        <taxon>Galerucinae</taxon>
        <taxon>Diabroticina</taxon>
        <taxon>Diabroticites</taxon>
        <taxon>Diabrotica</taxon>
    </lineage>
</organism>
<dbReference type="InterPro" id="IPR023779">
    <property type="entry name" value="Chromodomain_CS"/>
</dbReference>